<reference evidence="2 3" key="1">
    <citation type="journal article" date="2020" name="Nature">
        <title>Six reference-quality genomes reveal evolution of bat adaptations.</title>
        <authorList>
            <person name="Jebb D."/>
            <person name="Huang Z."/>
            <person name="Pippel M."/>
            <person name="Hughes G.M."/>
            <person name="Lavrichenko K."/>
            <person name="Devanna P."/>
            <person name="Winkler S."/>
            <person name="Jermiin L.S."/>
            <person name="Skirmuntt E.C."/>
            <person name="Katzourakis A."/>
            <person name="Burkitt-Gray L."/>
            <person name="Ray D.A."/>
            <person name="Sullivan K.A.M."/>
            <person name="Roscito J.G."/>
            <person name="Kirilenko B.M."/>
            <person name="Davalos L.M."/>
            <person name="Corthals A.P."/>
            <person name="Power M.L."/>
            <person name="Jones G."/>
            <person name="Ransome R.D."/>
            <person name="Dechmann D.K.N."/>
            <person name="Locatelli A.G."/>
            <person name="Puechmaille S.J."/>
            <person name="Fedrigo O."/>
            <person name="Jarvis E.D."/>
            <person name="Hiller M."/>
            <person name="Vernes S.C."/>
            <person name="Myers E.W."/>
            <person name="Teeling E.C."/>
        </authorList>
    </citation>
    <scope>NUCLEOTIDE SEQUENCE [LARGE SCALE GENOMIC DNA]</scope>
    <source>
        <strain evidence="2">MPipKuh1</strain>
        <tissue evidence="2">Flight muscle</tissue>
    </source>
</reference>
<accession>A0A7J7QUV7</accession>
<proteinExistence type="predicted"/>
<protein>
    <submittedName>
        <fullName evidence="2">Uncharacterized protein</fullName>
    </submittedName>
</protein>
<comment type="caution">
    <text evidence="2">The sequence shown here is derived from an EMBL/GenBank/DDBJ whole genome shotgun (WGS) entry which is preliminary data.</text>
</comment>
<dbReference type="AlphaFoldDB" id="A0A7J7QUV7"/>
<evidence type="ECO:0000313" key="2">
    <source>
        <dbReference type="EMBL" id="KAF6267681.1"/>
    </source>
</evidence>
<keyword evidence="3" id="KW-1185">Reference proteome</keyword>
<evidence type="ECO:0000313" key="3">
    <source>
        <dbReference type="Proteomes" id="UP000558488"/>
    </source>
</evidence>
<name>A0A7J7QUV7_PIPKU</name>
<gene>
    <name evidence="2" type="ORF">mPipKuh1_008345</name>
</gene>
<dbReference type="EMBL" id="JACAGB010000136">
    <property type="protein sequence ID" value="KAF6267681.1"/>
    <property type="molecule type" value="Genomic_DNA"/>
</dbReference>
<sequence>MQACGTRRLRNCPLKRVFPAGGLSREHLPSSWESEPEGPEGSVTPLPESLGTESGRPLRIPHGRKGSCPEQAFQLLPASRPRASLMQTAPSIGMVRDGTYPPTHRPSCTCSSLLGVWDKG</sequence>
<organism evidence="2 3">
    <name type="scientific">Pipistrellus kuhlii</name>
    <name type="common">Kuhl's pipistrelle</name>
    <dbReference type="NCBI Taxonomy" id="59472"/>
    <lineage>
        <taxon>Eukaryota</taxon>
        <taxon>Metazoa</taxon>
        <taxon>Chordata</taxon>
        <taxon>Craniata</taxon>
        <taxon>Vertebrata</taxon>
        <taxon>Euteleostomi</taxon>
        <taxon>Mammalia</taxon>
        <taxon>Eutheria</taxon>
        <taxon>Laurasiatheria</taxon>
        <taxon>Chiroptera</taxon>
        <taxon>Yangochiroptera</taxon>
        <taxon>Vespertilionidae</taxon>
        <taxon>Pipistrellus</taxon>
    </lineage>
</organism>
<feature type="region of interest" description="Disordered" evidence="1">
    <location>
        <begin position="20"/>
        <end position="67"/>
    </location>
</feature>
<dbReference type="Proteomes" id="UP000558488">
    <property type="component" value="Unassembled WGS sequence"/>
</dbReference>
<evidence type="ECO:0000256" key="1">
    <source>
        <dbReference type="SAM" id="MobiDB-lite"/>
    </source>
</evidence>